<evidence type="ECO:0000313" key="3">
    <source>
        <dbReference type="Proteomes" id="UP000286862"/>
    </source>
</evidence>
<protein>
    <recommendedName>
        <fullName evidence="4">MlaD protein</fullName>
    </recommendedName>
</protein>
<proteinExistence type="predicted"/>
<evidence type="ECO:0000313" key="2">
    <source>
        <dbReference type="EMBL" id="RWX48655.1"/>
    </source>
</evidence>
<reference evidence="2 3" key="1">
    <citation type="submission" date="2017-01" db="EMBL/GenBank/DDBJ databases">
        <title>The cable genome- insights into the physiology and evolution of filamentous bacteria capable of sulfide oxidation via long distance electron transfer.</title>
        <authorList>
            <person name="Schreiber L."/>
            <person name="Bjerg J.T."/>
            <person name="Boggild A."/>
            <person name="Van De Vossenberg J."/>
            <person name="Meysman F."/>
            <person name="Nielsen L.P."/>
            <person name="Schramm A."/>
            <person name="Kjeldsen K.U."/>
        </authorList>
    </citation>
    <scope>NUCLEOTIDE SEQUENCE [LARGE SCALE GENOMIC DNA]</scope>
    <source>
        <strain evidence="2">A2</strain>
    </source>
</reference>
<evidence type="ECO:0000256" key="1">
    <source>
        <dbReference type="SAM" id="Coils"/>
    </source>
</evidence>
<dbReference type="EMBL" id="MTKQ01000069">
    <property type="protein sequence ID" value="RWX48655.1"/>
    <property type="molecule type" value="Genomic_DNA"/>
</dbReference>
<comment type="caution">
    <text evidence="2">The sequence shown here is derived from an EMBL/GenBank/DDBJ whole genome shotgun (WGS) entry which is preliminary data.</text>
</comment>
<organism evidence="2 3">
    <name type="scientific">Candidatus Electrothrix marina</name>
    <dbReference type="NCBI Taxonomy" id="1859130"/>
    <lineage>
        <taxon>Bacteria</taxon>
        <taxon>Pseudomonadati</taxon>
        <taxon>Thermodesulfobacteriota</taxon>
        <taxon>Desulfobulbia</taxon>
        <taxon>Desulfobulbales</taxon>
        <taxon>Desulfobulbaceae</taxon>
        <taxon>Candidatus Electrothrix</taxon>
    </lineage>
</organism>
<gene>
    <name evidence="2" type="ORF">VT99_10693</name>
</gene>
<dbReference type="AlphaFoldDB" id="A0A444J6E6"/>
<evidence type="ECO:0008006" key="4">
    <source>
        <dbReference type="Google" id="ProtNLM"/>
    </source>
</evidence>
<feature type="coiled-coil region" evidence="1">
    <location>
        <begin position="192"/>
        <end position="242"/>
    </location>
</feature>
<accession>A0A444J6E6</accession>
<dbReference type="SUPFAM" id="SSF58113">
    <property type="entry name" value="Apolipoprotein A-I"/>
    <property type="match status" value="1"/>
</dbReference>
<name>A0A444J6E6_9BACT</name>
<keyword evidence="1" id="KW-0175">Coiled coil</keyword>
<dbReference type="Gene3D" id="1.20.120.20">
    <property type="entry name" value="Apolipoprotein"/>
    <property type="match status" value="1"/>
</dbReference>
<sequence length="255" mass="28851">MNKFSWFLVSALVSIFLFGCLERDLTFQIQYEELQGLKTGSLIYFQDNKIGQVQKTSYRSQGDYLVDVKVKYDFKDAATVNSKFYISDDPVIAESKAIVVEQQQAGGAVIEKGAIVHGSVKEKPLQNVFTGIAQSIENAEDSLRSNYEKLQESIIGTSQELSTQLEGALKDVSRQFETLNKKIQGVPDSEEVRKLEQSVKQLVDNLEKSTNDVHDKVKKQLVPALQEELDQLRERLKQSGREEEVDDAQRLIDEI</sequence>
<dbReference type="Proteomes" id="UP000286862">
    <property type="component" value="Unassembled WGS sequence"/>
</dbReference>
<dbReference type="PROSITE" id="PS51257">
    <property type="entry name" value="PROKAR_LIPOPROTEIN"/>
    <property type="match status" value="1"/>
</dbReference>